<proteinExistence type="predicted"/>
<dbReference type="AlphaFoldDB" id="A0A8K0JM01"/>
<name>A0A8K0JM01_9TREE</name>
<dbReference type="EMBL" id="JABELV010000065">
    <property type="protein sequence ID" value="KAG7535983.1"/>
    <property type="molecule type" value="Genomic_DNA"/>
</dbReference>
<reference evidence="1" key="1">
    <citation type="submission" date="2020-04" db="EMBL/GenBank/DDBJ databases">
        <title>Analysis of mating type loci in Filobasidium floriforme.</title>
        <authorList>
            <person name="Nowrousian M."/>
        </authorList>
    </citation>
    <scope>NUCLEOTIDE SEQUENCE</scope>
    <source>
        <strain evidence="1">CBS 6242</strain>
    </source>
</reference>
<comment type="caution">
    <text evidence="1">The sequence shown here is derived from an EMBL/GenBank/DDBJ whole genome shotgun (WGS) entry which is preliminary data.</text>
</comment>
<accession>A0A8K0JM01</accession>
<evidence type="ECO:0000313" key="2">
    <source>
        <dbReference type="Proteomes" id="UP000812966"/>
    </source>
</evidence>
<protein>
    <submittedName>
        <fullName evidence="1">Uncharacterized protein</fullName>
    </submittedName>
</protein>
<dbReference type="Proteomes" id="UP000812966">
    <property type="component" value="Unassembled WGS sequence"/>
</dbReference>
<organism evidence="1 2">
    <name type="scientific">Filobasidium floriforme</name>
    <dbReference type="NCBI Taxonomy" id="5210"/>
    <lineage>
        <taxon>Eukaryota</taxon>
        <taxon>Fungi</taxon>
        <taxon>Dikarya</taxon>
        <taxon>Basidiomycota</taxon>
        <taxon>Agaricomycotina</taxon>
        <taxon>Tremellomycetes</taxon>
        <taxon>Filobasidiales</taxon>
        <taxon>Filobasidiaceae</taxon>
        <taxon>Filobasidium</taxon>
    </lineage>
</organism>
<gene>
    <name evidence="1" type="ORF">FFLO_03503</name>
</gene>
<sequence length="246" mass="27504">MVVAAFCVHNGGPKEVRGGPINRSIEKREARGAWVVLFRARDRTKRERPAPHGAPLPLAPCVSSFINLITSSLMETTNTDERRQGSQRGKRYHKRVQENQRAYLIRPSVVTHPAVIVILSSSHPRPRPKNHTSYFLVSPQGTPEHSQSHRASFAVVFNGVRVTNHLNPDPLGRASEELGHVRNFDGDNVEDRKVHKLQVADSNTVASGNLRVDHSVDHFDPLENRLFRHTHQTSSGKQGATQQVLL</sequence>
<evidence type="ECO:0000313" key="1">
    <source>
        <dbReference type="EMBL" id="KAG7535983.1"/>
    </source>
</evidence>
<keyword evidence="2" id="KW-1185">Reference proteome</keyword>